<name>A0A517Q9V2_9PLAN</name>
<reference evidence="1 2" key="1">
    <citation type="submission" date="2019-03" db="EMBL/GenBank/DDBJ databases">
        <title>Deep-cultivation of Planctomycetes and their phenomic and genomic characterization uncovers novel biology.</title>
        <authorList>
            <person name="Wiegand S."/>
            <person name="Jogler M."/>
            <person name="Boedeker C."/>
            <person name="Pinto D."/>
            <person name="Vollmers J."/>
            <person name="Rivas-Marin E."/>
            <person name="Kohn T."/>
            <person name="Peeters S.H."/>
            <person name="Heuer A."/>
            <person name="Rast P."/>
            <person name="Oberbeckmann S."/>
            <person name="Bunk B."/>
            <person name="Jeske O."/>
            <person name="Meyerdierks A."/>
            <person name="Storesund J.E."/>
            <person name="Kallscheuer N."/>
            <person name="Luecker S."/>
            <person name="Lage O.M."/>
            <person name="Pohl T."/>
            <person name="Merkel B.J."/>
            <person name="Hornburger P."/>
            <person name="Mueller R.-W."/>
            <person name="Bruemmer F."/>
            <person name="Labrenz M."/>
            <person name="Spormann A.M."/>
            <person name="Op den Camp H."/>
            <person name="Overmann J."/>
            <person name="Amann R."/>
            <person name="Jetten M.S.M."/>
            <person name="Mascher T."/>
            <person name="Medema M.H."/>
            <person name="Devos D.P."/>
            <person name="Kaster A.-K."/>
            <person name="Ovreas L."/>
            <person name="Rohde M."/>
            <person name="Galperin M.Y."/>
            <person name="Jogler C."/>
        </authorList>
    </citation>
    <scope>NUCLEOTIDE SEQUENCE [LARGE SCALE GENOMIC DNA]</scope>
    <source>
        <strain evidence="1 2">Enr10</strain>
    </source>
</reference>
<keyword evidence="2" id="KW-1185">Reference proteome</keyword>
<dbReference type="InterPro" id="IPR009003">
    <property type="entry name" value="Peptidase_S1_PA"/>
</dbReference>
<dbReference type="Proteomes" id="UP000315647">
    <property type="component" value="Chromosome"/>
</dbReference>
<dbReference type="AlphaFoldDB" id="A0A517Q9V2"/>
<evidence type="ECO:0008006" key="3">
    <source>
        <dbReference type="Google" id="ProtNLM"/>
    </source>
</evidence>
<organism evidence="1 2">
    <name type="scientific">Gimesia panareensis</name>
    <dbReference type="NCBI Taxonomy" id="2527978"/>
    <lineage>
        <taxon>Bacteria</taxon>
        <taxon>Pseudomonadati</taxon>
        <taxon>Planctomycetota</taxon>
        <taxon>Planctomycetia</taxon>
        <taxon>Planctomycetales</taxon>
        <taxon>Planctomycetaceae</taxon>
        <taxon>Gimesia</taxon>
    </lineage>
</organism>
<dbReference type="EMBL" id="CP037421">
    <property type="protein sequence ID" value="QDT28406.1"/>
    <property type="molecule type" value="Genomic_DNA"/>
</dbReference>
<proteinExistence type="predicted"/>
<evidence type="ECO:0000313" key="1">
    <source>
        <dbReference type="EMBL" id="QDT28406.1"/>
    </source>
</evidence>
<sequence>MHYSLREIAFSIEKELRDFLARVSEHIRGVQLYFDEYWLEAYILEIARHSPWKYMQPPGFGVGMLSYAAKYLGWKPDLDYLPPRWNDHCRARGFSENSHPVIIRLILRDPNMNFKQLDLGNQFQNFPLVYQYRPRCDAYASQLLRSGECIGQENPDTAGTLGGFLEDSSGKQFLISCAHVVQGDETRVYRPGPADSSLGEQVAIVRYSRHPEPTPQDKNCNSRSMSSGSNVDLACAEIDDGYVSAVHPRTGPITDINDIADIIQGMPVSFIGKTTGYQDAQVGAVCIWYEIEFNNVPHCFSDIFEITHPKPYYLNTNLARPGDSGAWVVSNENLCTSWNGVLIGGDGAQAYACYAENVMHELKEYSSDLSLGSRQGVTSST</sequence>
<gene>
    <name evidence="1" type="ORF">Enr10x_37480</name>
</gene>
<dbReference type="RefSeq" id="WP_145450918.1">
    <property type="nucleotide sequence ID" value="NZ_CP037421.1"/>
</dbReference>
<dbReference type="SUPFAM" id="SSF50494">
    <property type="entry name" value="Trypsin-like serine proteases"/>
    <property type="match status" value="1"/>
</dbReference>
<protein>
    <recommendedName>
        <fullName evidence="3">Trypsin</fullName>
    </recommendedName>
</protein>
<accession>A0A517Q9V2</accession>
<evidence type="ECO:0000313" key="2">
    <source>
        <dbReference type="Proteomes" id="UP000315647"/>
    </source>
</evidence>